<dbReference type="STRING" id="1077936.SAMN05421545_2498"/>
<dbReference type="RefSeq" id="WP_076422353.1">
    <property type="nucleotide sequence ID" value="NZ_FTNM01000003.1"/>
</dbReference>
<sequence length="93" mass="9935">MKKTGLILIVGLLLIGLSHGSNSKATLQATCTEASHVDDGVCLASEALRQPNLPVQAALPETTMPEQVEEQRVAITNRLLQLIDAFGKLVMVI</sequence>
<evidence type="ECO:0000256" key="1">
    <source>
        <dbReference type="SAM" id="SignalP"/>
    </source>
</evidence>
<keyword evidence="1" id="KW-0732">Signal</keyword>
<name>A0A1N6YHT8_9BACT</name>
<keyword evidence="3" id="KW-1185">Reference proteome</keyword>
<evidence type="ECO:0000313" key="2">
    <source>
        <dbReference type="EMBL" id="SIR14205.1"/>
    </source>
</evidence>
<reference evidence="3" key="1">
    <citation type="submission" date="2017-01" db="EMBL/GenBank/DDBJ databases">
        <authorList>
            <person name="Varghese N."/>
            <person name="Submissions S."/>
        </authorList>
    </citation>
    <scope>NUCLEOTIDE SEQUENCE [LARGE SCALE GENOMIC DNA]</scope>
    <source>
        <strain evidence="3">DM9</strain>
    </source>
</reference>
<proteinExistence type="predicted"/>
<organism evidence="2 3">
    <name type="scientific">Pontibacter lucknowensis</name>
    <dbReference type="NCBI Taxonomy" id="1077936"/>
    <lineage>
        <taxon>Bacteria</taxon>
        <taxon>Pseudomonadati</taxon>
        <taxon>Bacteroidota</taxon>
        <taxon>Cytophagia</taxon>
        <taxon>Cytophagales</taxon>
        <taxon>Hymenobacteraceae</taxon>
        <taxon>Pontibacter</taxon>
    </lineage>
</organism>
<dbReference type="Proteomes" id="UP000185924">
    <property type="component" value="Unassembled WGS sequence"/>
</dbReference>
<evidence type="ECO:0000313" key="3">
    <source>
        <dbReference type="Proteomes" id="UP000185924"/>
    </source>
</evidence>
<dbReference type="AlphaFoldDB" id="A0A1N6YHT8"/>
<dbReference type="EMBL" id="FTNM01000003">
    <property type="protein sequence ID" value="SIR14205.1"/>
    <property type="molecule type" value="Genomic_DNA"/>
</dbReference>
<feature type="chain" id="PRO_5013315021" evidence="1">
    <location>
        <begin position="24"/>
        <end position="93"/>
    </location>
</feature>
<gene>
    <name evidence="2" type="ORF">SAMN05421545_2498</name>
</gene>
<protein>
    <submittedName>
        <fullName evidence="2">Uncharacterized protein</fullName>
    </submittedName>
</protein>
<feature type="signal peptide" evidence="1">
    <location>
        <begin position="1"/>
        <end position="23"/>
    </location>
</feature>
<accession>A0A1N6YHT8</accession>